<dbReference type="InterPro" id="IPR051533">
    <property type="entry name" value="WaaL-like"/>
</dbReference>
<proteinExistence type="predicted"/>
<keyword evidence="4 5" id="KW-0472">Membrane</keyword>
<evidence type="ECO:0000256" key="4">
    <source>
        <dbReference type="ARBA" id="ARBA00023136"/>
    </source>
</evidence>
<feature type="transmembrane region" description="Helical" evidence="5">
    <location>
        <begin position="30"/>
        <end position="51"/>
    </location>
</feature>
<dbReference type="InterPro" id="IPR007016">
    <property type="entry name" value="O-antigen_ligase-rel_domated"/>
</dbReference>
<dbReference type="RefSeq" id="WP_188437614.1">
    <property type="nucleotide sequence ID" value="NZ_JBHTBD010000001.1"/>
</dbReference>
<feature type="transmembrane region" description="Helical" evidence="5">
    <location>
        <begin position="205"/>
        <end position="227"/>
    </location>
</feature>
<feature type="transmembrane region" description="Helical" evidence="5">
    <location>
        <begin position="354"/>
        <end position="375"/>
    </location>
</feature>
<dbReference type="PANTHER" id="PTHR37422:SF13">
    <property type="entry name" value="LIPOPOLYSACCHARIDE BIOSYNTHESIS PROTEIN PA4999-RELATED"/>
    <property type="match status" value="1"/>
</dbReference>
<comment type="caution">
    <text evidence="7">The sequence shown here is derived from an EMBL/GenBank/DDBJ whole genome shotgun (WGS) entry which is preliminary data.</text>
</comment>
<accession>A0ABW2ISG2</accession>
<comment type="subcellular location">
    <subcellularLocation>
        <location evidence="1">Membrane</location>
        <topology evidence="1">Multi-pass membrane protein</topology>
    </subcellularLocation>
</comment>
<sequence length="453" mass="50392">MLVWLLAAVVSVAGAVLVNRNGCAVLKGVWPVLLLAAGFILLALPFSDALYPWVEPGMYAAFFLGFVMAGSLPRGSAQTHHWVVVLVYIGAATGALYGGATITVYLFALSDQVANLSNFIPWGFVNIRYWSHVATWLIPLLPLAVLVGPLQNQRLWRFSVALGAALWWWVVFLSSSRGTMLGLAFGVLVAVIFVGRPALPWLKVFLRYLAYGLVVWLFLSVLIPSLLMDEVSIRTLKTDSSGRIPLFIEAWKMSLEYFPFGMGPQSWLTHDLLTENYRQSPKFGHPHNMYLMWAAEYGWLLIGALLTVAGQAIRLFWQRRSEVRAAENTVLALPLVAFTASVSAALLHAGVSAVFMAPGSMLIGFLVLCVFWALITPNTPPNTPRYPRVRALIAILAAMLIGLSCYFWLQQVAAYHKAMESDQEFYYENVPAGTLPRFWFHGNFPRHPDQMPR</sequence>
<dbReference type="EMBL" id="JBHTBD010000001">
    <property type="protein sequence ID" value="MFC7293853.1"/>
    <property type="molecule type" value="Genomic_DNA"/>
</dbReference>
<evidence type="ECO:0000313" key="7">
    <source>
        <dbReference type="EMBL" id="MFC7293853.1"/>
    </source>
</evidence>
<evidence type="ECO:0000259" key="6">
    <source>
        <dbReference type="Pfam" id="PF04932"/>
    </source>
</evidence>
<dbReference type="Proteomes" id="UP001596506">
    <property type="component" value="Unassembled WGS sequence"/>
</dbReference>
<dbReference type="PANTHER" id="PTHR37422">
    <property type="entry name" value="TEICHURONIC ACID BIOSYNTHESIS PROTEIN TUAE"/>
    <property type="match status" value="1"/>
</dbReference>
<feature type="transmembrane region" description="Helical" evidence="5">
    <location>
        <begin position="387"/>
        <end position="409"/>
    </location>
</feature>
<evidence type="ECO:0000256" key="3">
    <source>
        <dbReference type="ARBA" id="ARBA00022989"/>
    </source>
</evidence>
<name>A0ABW2ISG2_9GAMM</name>
<evidence type="ECO:0000256" key="1">
    <source>
        <dbReference type="ARBA" id="ARBA00004141"/>
    </source>
</evidence>
<dbReference type="GO" id="GO:0016874">
    <property type="term" value="F:ligase activity"/>
    <property type="evidence" value="ECO:0007669"/>
    <property type="project" value="UniProtKB-KW"/>
</dbReference>
<evidence type="ECO:0000313" key="8">
    <source>
        <dbReference type="Proteomes" id="UP001596506"/>
    </source>
</evidence>
<organism evidence="7 8">
    <name type="scientific">Marinobacter aromaticivorans</name>
    <dbReference type="NCBI Taxonomy" id="1494078"/>
    <lineage>
        <taxon>Bacteria</taxon>
        <taxon>Pseudomonadati</taxon>
        <taxon>Pseudomonadota</taxon>
        <taxon>Gammaproteobacteria</taxon>
        <taxon>Pseudomonadales</taxon>
        <taxon>Marinobacteraceae</taxon>
        <taxon>Marinobacter</taxon>
    </lineage>
</organism>
<dbReference type="Pfam" id="PF04932">
    <property type="entry name" value="Wzy_C"/>
    <property type="match status" value="1"/>
</dbReference>
<keyword evidence="8" id="KW-1185">Reference proteome</keyword>
<feature type="transmembrane region" description="Helical" evidence="5">
    <location>
        <begin position="155"/>
        <end position="173"/>
    </location>
</feature>
<keyword evidence="3 5" id="KW-1133">Transmembrane helix</keyword>
<feature type="domain" description="O-antigen ligase-related" evidence="6">
    <location>
        <begin position="164"/>
        <end position="303"/>
    </location>
</feature>
<feature type="transmembrane region" description="Helical" evidence="5">
    <location>
        <begin position="129"/>
        <end position="149"/>
    </location>
</feature>
<evidence type="ECO:0000256" key="5">
    <source>
        <dbReference type="SAM" id="Phobius"/>
    </source>
</evidence>
<evidence type="ECO:0000256" key="2">
    <source>
        <dbReference type="ARBA" id="ARBA00022692"/>
    </source>
</evidence>
<feature type="transmembrane region" description="Helical" evidence="5">
    <location>
        <begin position="82"/>
        <end position="108"/>
    </location>
</feature>
<feature type="transmembrane region" description="Helical" evidence="5">
    <location>
        <begin position="329"/>
        <end position="347"/>
    </location>
</feature>
<gene>
    <name evidence="7" type="ORF">ACFQQA_03845</name>
</gene>
<keyword evidence="7" id="KW-0436">Ligase</keyword>
<protein>
    <submittedName>
        <fullName evidence="7">O-antigen ligase family protein</fullName>
    </submittedName>
</protein>
<feature type="transmembrane region" description="Helical" evidence="5">
    <location>
        <begin position="297"/>
        <end position="317"/>
    </location>
</feature>
<feature type="transmembrane region" description="Helical" evidence="5">
    <location>
        <begin position="180"/>
        <end position="199"/>
    </location>
</feature>
<reference evidence="8" key="1">
    <citation type="journal article" date="2019" name="Int. J. Syst. Evol. Microbiol.">
        <title>The Global Catalogue of Microorganisms (GCM) 10K type strain sequencing project: providing services to taxonomists for standard genome sequencing and annotation.</title>
        <authorList>
            <consortium name="The Broad Institute Genomics Platform"/>
            <consortium name="The Broad Institute Genome Sequencing Center for Infectious Disease"/>
            <person name="Wu L."/>
            <person name="Ma J."/>
        </authorList>
    </citation>
    <scope>NUCLEOTIDE SEQUENCE [LARGE SCALE GENOMIC DNA]</scope>
    <source>
        <strain evidence="8">CCUG 60559</strain>
    </source>
</reference>
<feature type="transmembrane region" description="Helical" evidence="5">
    <location>
        <begin position="58"/>
        <end position="76"/>
    </location>
</feature>
<keyword evidence="2 5" id="KW-0812">Transmembrane</keyword>